<keyword evidence="2" id="KW-0813">Transport</keyword>
<dbReference type="AlphaFoldDB" id="A0A3R7IJF8"/>
<dbReference type="PANTHER" id="PTHR12778">
    <property type="entry name" value="SOLUTE CARRIER FAMILY 33 ACETYL-COA TRANSPORTER -RELATED"/>
    <property type="match status" value="1"/>
</dbReference>
<protein>
    <submittedName>
        <fullName evidence="7">MFS transporter</fullName>
    </submittedName>
</protein>
<evidence type="ECO:0000256" key="4">
    <source>
        <dbReference type="ARBA" id="ARBA00022989"/>
    </source>
</evidence>
<dbReference type="Gene3D" id="1.20.1250.20">
    <property type="entry name" value="MFS general substrate transporter like domains"/>
    <property type="match status" value="1"/>
</dbReference>
<evidence type="ECO:0000256" key="6">
    <source>
        <dbReference type="SAM" id="Phobius"/>
    </source>
</evidence>
<gene>
    <name evidence="7" type="ORF">CE154_006950</name>
</gene>
<feature type="transmembrane region" description="Helical" evidence="6">
    <location>
        <begin position="346"/>
        <end position="367"/>
    </location>
</feature>
<dbReference type="InterPro" id="IPR011701">
    <property type="entry name" value="MFS"/>
</dbReference>
<comment type="caution">
    <text evidence="7">The sequence shown here is derived from an EMBL/GenBank/DDBJ whole genome shotgun (WGS) entry which is preliminary data.</text>
</comment>
<feature type="transmembrane region" description="Helical" evidence="6">
    <location>
        <begin position="99"/>
        <end position="118"/>
    </location>
</feature>
<keyword evidence="3 6" id="KW-0812">Transmembrane</keyword>
<feature type="transmembrane region" description="Helical" evidence="6">
    <location>
        <begin position="310"/>
        <end position="334"/>
    </location>
</feature>
<keyword evidence="5 6" id="KW-0472">Membrane</keyword>
<dbReference type="PANTHER" id="PTHR12778:SF10">
    <property type="entry name" value="MAJOR FACILITATOR SUPERFAMILY DOMAIN-CONTAINING PROTEIN 3"/>
    <property type="match status" value="1"/>
</dbReference>
<comment type="subcellular location">
    <subcellularLocation>
        <location evidence="1">Membrane</location>
        <topology evidence="1">Multi-pass membrane protein</topology>
    </subcellularLocation>
</comment>
<evidence type="ECO:0000256" key="1">
    <source>
        <dbReference type="ARBA" id="ARBA00004141"/>
    </source>
</evidence>
<feature type="transmembrane region" description="Helical" evidence="6">
    <location>
        <begin position="283"/>
        <end position="304"/>
    </location>
</feature>
<dbReference type="Pfam" id="PF07690">
    <property type="entry name" value="MFS_1"/>
    <property type="match status" value="1"/>
</dbReference>
<evidence type="ECO:0000256" key="3">
    <source>
        <dbReference type="ARBA" id="ARBA00022692"/>
    </source>
</evidence>
<evidence type="ECO:0000256" key="5">
    <source>
        <dbReference type="ARBA" id="ARBA00023136"/>
    </source>
</evidence>
<feature type="transmembrane region" description="Helical" evidence="6">
    <location>
        <begin position="252"/>
        <end position="271"/>
    </location>
</feature>
<dbReference type="GO" id="GO:0016020">
    <property type="term" value="C:membrane"/>
    <property type="evidence" value="ECO:0007669"/>
    <property type="project" value="UniProtKB-SubCell"/>
</dbReference>
<dbReference type="InterPro" id="IPR036259">
    <property type="entry name" value="MFS_trans_sf"/>
</dbReference>
<proteinExistence type="predicted"/>
<accession>A0A3R7IJF8</accession>
<keyword evidence="4 6" id="KW-1133">Transmembrane helix</keyword>
<feature type="transmembrane region" description="Helical" evidence="6">
    <location>
        <begin position="219"/>
        <end position="237"/>
    </location>
</feature>
<feature type="transmembrane region" description="Helical" evidence="6">
    <location>
        <begin position="139"/>
        <end position="162"/>
    </location>
</feature>
<evidence type="ECO:0000256" key="2">
    <source>
        <dbReference type="ARBA" id="ARBA00022448"/>
    </source>
</evidence>
<sequence>MRSWWPLQLLLGWLNLVLTAPVIYLYVGLPLVLRQQGWSGTEIGMLQLTGLPAMLKFVLAAPVDRWCLGHAGYRNWAMALGLGYAMALWLLGAHDLGSTPYALLFALAVLVSLLGTWADVPVNALAIRMLPESERMRAGAIRSAVTSLGVIVGGGLMLMLYTRLGWAWTFYALALGLLSGVVLVPLLKVYDGSGTAPAVHSPVCLREWWEWFSVPQHRIWALLLVLYYPLLGAAWVYLKPLMLDQGFAPERIALIVGVAGGLVAALASMAGSRVSRQSGARMALPWFAACNLLALAALTCAVILGLGAGALITAAMLVAVMIGASGGLLFGLMMYHTRPGLSALDYGIQSSLFIIGRTVVPMLAGVLLDLGGYPGMLAGLTVGLALVLLLVGLVRDRIFMGA</sequence>
<dbReference type="SUPFAM" id="SSF103473">
    <property type="entry name" value="MFS general substrate transporter"/>
    <property type="match status" value="1"/>
</dbReference>
<feature type="transmembrane region" description="Helical" evidence="6">
    <location>
        <begin position="168"/>
        <end position="187"/>
    </location>
</feature>
<evidence type="ECO:0000313" key="7">
    <source>
        <dbReference type="EMBL" id="RKJ99906.1"/>
    </source>
</evidence>
<reference evidence="7 8" key="1">
    <citation type="submission" date="2018-09" db="EMBL/GenBank/DDBJ databases">
        <title>Genome comparison of Alicycliphilus sp. BQ1, a polyurethanolytic bacterium, with its closest phylogenetic relatives Alicycliphilus denitrificans BC and K601, unable to attack polyurethane.</title>
        <authorList>
            <person name="Loza-Tavera H."/>
            <person name="Lozano L."/>
            <person name="Cevallos M."/>
            <person name="Maya-Lucas O."/>
            <person name="Garcia-Mena J."/>
            <person name="Hernandez J."/>
        </authorList>
    </citation>
    <scope>NUCLEOTIDE SEQUENCE [LARGE SCALE GENOMIC DNA]</scope>
    <source>
        <strain evidence="7 8">BQ1</strain>
    </source>
</reference>
<feature type="transmembrane region" description="Helical" evidence="6">
    <location>
        <begin position="75"/>
        <end position="93"/>
    </location>
</feature>
<dbReference type="InterPro" id="IPR004752">
    <property type="entry name" value="AmpG_permease/AT-1"/>
</dbReference>
<organism evidence="7 8">
    <name type="scientific">Alicycliphilus denitrificans</name>
    <dbReference type="NCBI Taxonomy" id="179636"/>
    <lineage>
        <taxon>Bacteria</taxon>
        <taxon>Pseudomonadati</taxon>
        <taxon>Pseudomonadota</taxon>
        <taxon>Betaproteobacteria</taxon>
        <taxon>Burkholderiales</taxon>
        <taxon>Comamonadaceae</taxon>
        <taxon>Alicycliphilus</taxon>
    </lineage>
</organism>
<dbReference type="Proteomes" id="UP000216225">
    <property type="component" value="Unassembled WGS sequence"/>
</dbReference>
<feature type="transmembrane region" description="Helical" evidence="6">
    <location>
        <begin position="43"/>
        <end position="63"/>
    </location>
</feature>
<feature type="transmembrane region" description="Helical" evidence="6">
    <location>
        <begin position="373"/>
        <end position="394"/>
    </location>
</feature>
<dbReference type="EMBL" id="NKDB02000001">
    <property type="protein sequence ID" value="RKJ99906.1"/>
    <property type="molecule type" value="Genomic_DNA"/>
</dbReference>
<dbReference type="GO" id="GO:0022857">
    <property type="term" value="F:transmembrane transporter activity"/>
    <property type="evidence" value="ECO:0007669"/>
    <property type="project" value="InterPro"/>
</dbReference>
<evidence type="ECO:0000313" key="8">
    <source>
        <dbReference type="Proteomes" id="UP000216225"/>
    </source>
</evidence>
<name>A0A3R7IJF8_9BURK</name>